<dbReference type="Pfam" id="PF00026">
    <property type="entry name" value="Asp"/>
    <property type="match status" value="1"/>
</dbReference>
<evidence type="ECO:0000256" key="9">
    <source>
        <dbReference type="ARBA" id="ARBA00023180"/>
    </source>
</evidence>
<accession>A0A316VBV7</accession>
<feature type="chain" id="PRO_5016423038" evidence="13">
    <location>
        <begin position="20"/>
        <end position="417"/>
    </location>
</feature>
<dbReference type="InParanoid" id="A0A316VBV7"/>
<dbReference type="SUPFAM" id="SSF50630">
    <property type="entry name" value="Acid proteases"/>
    <property type="match status" value="1"/>
</dbReference>
<keyword evidence="4 12" id="KW-0645">Protease</keyword>
<dbReference type="PRINTS" id="PR00792">
    <property type="entry name" value="PEPSIN"/>
</dbReference>
<evidence type="ECO:0000256" key="12">
    <source>
        <dbReference type="RuleBase" id="RU000454"/>
    </source>
</evidence>
<name>A0A316VBV7_9BASI</name>
<dbReference type="OrthoDB" id="771136at2759"/>
<dbReference type="InterPro" id="IPR001461">
    <property type="entry name" value="Aspartic_peptidase_A1"/>
</dbReference>
<evidence type="ECO:0000256" key="6">
    <source>
        <dbReference type="ARBA" id="ARBA00022750"/>
    </source>
</evidence>
<evidence type="ECO:0000256" key="5">
    <source>
        <dbReference type="ARBA" id="ARBA00022729"/>
    </source>
</evidence>
<keyword evidence="6 12" id="KW-0064">Aspartyl protease</keyword>
<evidence type="ECO:0000256" key="10">
    <source>
        <dbReference type="PIRSR" id="PIRSR601461-1"/>
    </source>
</evidence>
<dbReference type="RefSeq" id="XP_025355449.1">
    <property type="nucleotide sequence ID" value="XM_025498669.1"/>
</dbReference>
<dbReference type="AlphaFoldDB" id="A0A316VBV7"/>
<feature type="active site" evidence="10">
    <location>
        <position position="305"/>
    </location>
</feature>
<evidence type="ECO:0000259" key="14">
    <source>
        <dbReference type="PROSITE" id="PS51767"/>
    </source>
</evidence>
<keyword evidence="3" id="KW-0926">Vacuole</keyword>
<proteinExistence type="inferred from homology"/>
<dbReference type="FunFam" id="2.40.70.10:FF:000002">
    <property type="entry name" value="Vacuolar aspartic proteinase"/>
    <property type="match status" value="1"/>
</dbReference>
<dbReference type="PANTHER" id="PTHR47966">
    <property type="entry name" value="BETA-SITE APP-CLEAVING ENZYME, ISOFORM A-RELATED"/>
    <property type="match status" value="1"/>
</dbReference>
<evidence type="ECO:0000256" key="4">
    <source>
        <dbReference type="ARBA" id="ARBA00022670"/>
    </source>
</evidence>
<organism evidence="15 16">
    <name type="scientific">Meira miltonrushii</name>
    <dbReference type="NCBI Taxonomy" id="1280837"/>
    <lineage>
        <taxon>Eukaryota</taxon>
        <taxon>Fungi</taxon>
        <taxon>Dikarya</taxon>
        <taxon>Basidiomycota</taxon>
        <taxon>Ustilaginomycotina</taxon>
        <taxon>Exobasidiomycetes</taxon>
        <taxon>Exobasidiales</taxon>
        <taxon>Brachybasidiaceae</taxon>
        <taxon>Meira</taxon>
    </lineage>
</organism>
<evidence type="ECO:0000256" key="2">
    <source>
        <dbReference type="ARBA" id="ARBA00007447"/>
    </source>
</evidence>
<dbReference type="FunCoup" id="A0A316VBV7">
    <property type="interactions" value="36"/>
</dbReference>
<evidence type="ECO:0000256" key="7">
    <source>
        <dbReference type="ARBA" id="ARBA00022801"/>
    </source>
</evidence>
<dbReference type="EMBL" id="KZ819603">
    <property type="protein sequence ID" value="PWN35147.1"/>
    <property type="molecule type" value="Genomic_DNA"/>
</dbReference>
<keyword evidence="8 11" id="KW-1015">Disulfide bond</keyword>
<feature type="domain" description="Peptidase A1" evidence="14">
    <location>
        <begin position="105"/>
        <end position="414"/>
    </location>
</feature>
<dbReference type="GO" id="GO:0006508">
    <property type="term" value="P:proteolysis"/>
    <property type="evidence" value="ECO:0007669"/>
    <property type="project" value="UniProtKB-KW"/>
</dbReference>
<dbReference type="GO" id="GO:0005773">
    <property type="term" value="C:vacuole"/>
    <property type="evidence" value="ECO:0007669"/>
    <property type="project" value="UniProtKB-SubCell"/>
</dbReference>
<comment type="similarity">
    <text evidence="2 12">Belongs to the peptidase A1 family.</text>
</comment>
<evidence type="ECO:0000256" key="3">
    <source>
        <dbReference type="ARBA" id="ARBA00022554"/>
    </source>
</evidence>
<evidence type="ECO:0000256" key="11">
    <source>
        <dbReference type="PIRSR" id="PIRSR601461-2"/>
    </source>
</evidence>
<dbReference type="InterPro" id="IPR001969">
    <property type="entry name" value="Aspartic_peptidase_AS"/>
</dbReference>
<evidence type="ECO:0000313" key="16">
    <source>
        <dbReference type="Proteomes" id="UP000245771"/>
    </source>
</evidence>
<evidence type="ECO:0000313" key="15">
    <source>
        <dbReference type="EMBL" id="PWN35147.1"/>
    </source>
</evidence>
<reference evidence="15 16" key="1">
    <citation type="journal article" date="2018" name="Mol. Biol. Evol.">
        <title>Broad Genomic Sampling Reveals a Smut Pathogenic Ancestry of the Fungal Clade Ustilaginomycotina.</title>
        <authorList>
            <person name="Kijpornyongpan T."/>
            <person name="Mondo S.J."/>
            <person name="Barry K."/>
            <person name="Sandor L."/>
            <person name="Lee J."/>
            <person name="Lipzen A."/>
            <person name="Pangilinan J."/>
            <person name="LaButti K."/>
            <person name="Hainaut M."/>
            <person name="Henrissat B."/>
            <person name="Grigoriev I.V."/>
            <person name="Spatafora J.W."/>
            <person name="Aime M.C."/>
        </authorList>
    </citation>
    <scope>NUCLEOTIDE SEQUENCE [LARGE SCALE GENOMIC DNA]</scope>
    <source>
        <strain evidence="15 16">MCA 3882</strain>
    </source>
</reference>
<protein>
    <submittedName>
        <fullName evidence="15">Asp-domain-containing protein</fullName>
    </submittedName>
</protein>
<dbReference type="Proteomes" id="UP000245771">
    <property type="component" value="Unassembled WGS sequence"/>
</dbReference>
<evidence type="ECO:0000256" key="1">
    <source>
        <dbReference type="ARBA" id="ARBA00004116"/>
    </source>
</evidence>
<dbReference type="PROSITE" id="PS00141">
    <property type="entry name" value="ASP_PROTEASE"/>
    <property type="match status" value="2"/>
</dbReference>
<gene>
    <name evidence="15" type="ORF">FA14DRAFT_160423</name>
</gene>
<dbReference type="PANTHER" id="PTHR47966:SF51">
    <property type="entry name" value="BETA-SITE APP-CLEAVING ENZYME, ISOFORM A-RELATED"/>
    <property type="match status" value="1"/>
</dbReference>
<keyword evidence="5 13" id="KW-0732">Signal</keyword>
<dbReference type="PROSITE" id="PS51767">
    <property type="entry name" value="PEPTIDASE_A1"/>
    <property type="match status" value="1"/>
</dbReference>
<keyword evidence="16" id="KW-1185">Reference proteome</keyword>
<dbReference type="InterPro" id="IPR033121">
    <property type="entry name" value="PEPTIDASE_A1"/>
</dbReference>
<keyword evidence="7 12" id="KW-0378">Hydrolase</keyword>
<dbReference type="InterPro" id="IPR021109">
    <property type="entry name" value="Peptidase_aspartic_dom_sf"/>
</dbReference>
<keyword evidence="9" id="KW-0325">Glycoprotein</keyword>
<dbReference type="GeneID" id="37020450"/>
<dbReference type="GO" id="GO:0004190">
    <property type="term" value="F:aspartic-type endopeptidase activity"/>
    <property type="evidence" value="ECO:0007669"/>
    <property type="project" value="UniProtKB-KW"/>
</dbReference>
<sequence>MKLSLAFVAALAAAAGVDAGVHKAKLQKVAPSQKLTEASIAAQMQMLQKKYGSGSHQNPFNLQSDEHEFNIQPVSEKGPMENVEWHTQASKGHQVPLTDFLNAQYFADISIGTPPQDFKVILDTGSSNLWVPSSKCSSIACFLHTKYDNSASSTYKKNGSEFKIQYGSGSMEGYVSKDTLRIGDLEIKDQLFAEATSEPGLVFAFAKFDGILGLAYDTISVNGIPPPLYSMVDQKLIDEPVVSFYLGRSEEDGGEATFGGVDESKFDGKITYAPVRRKGYWETDLNKIRLGDDDMELENTGAAIDTGTSLIALPTDISEIINKEIGATKGWQGTYSVDCSKIPSMPDLTLTIDNKDYKLSAKAYILQTGENSCLSAFTGLDIPPPMGPIWIVGDVFLRKYYTVYDLGKNAVGFAKAK</sequence>
<dbReference type="Gene3D" id="2.40.70.10">
    <property type="entry name" value="Acid Proteases"/>
    <property type="match status" value="2"/>
</dbReference>
<feature type="active site" evidence="10">
    <location>
        <position position="123"/>
    </location>
</feature>
<evidence type="ECO:0000256" key="8">
    <source>
        <dbReference type="ARBA" id="ARBA00023157"/>
    </source>
</evidence>
<comment type="subcellular location">
    <subcellularLocation>
        <location evidence="1">Vacuole</location>
    </subcellularLocation>
</comment>
<feature type="signal peptide" evidence="13">
    <location>
        <begin position="1"/>
        <end position="19"/>
    </location>
</feature>
<dbReference type="STRING" id="1280837.A0A316VBV7"/>
<evidence type="ECO:0000256" key="13">
    <source>
        <dbReference type="SAM" id="SignalP"/>
    </source>
</evidence>
<dbReference type="FunFam" id="2.40.70.10:FF:000036">
    <property type="entry name" value="Vacuolar aspartic protease"/>
    <property type="match status" value="1"/>
</dbReference>
<feature type="disulfide bond" evidence="11">
    <location>
        <begin position="136"/>
        <end position="141"/>
    </location>
</feature>